<keyword evidence="2" id="KW-1185">Reference proteome</keyword>
<evidence type="ECO:0000313" key="2">
    <source>
        <dbReference type="Proteomes" id="UP000605992"/>
    </source>
</evidence>
<reference evidence="1" key="1">
    <citation type="submission" date="2021-01" db="EMBL/GenBank/DDBJ databases">
        <title>Whole genome shotgun sequence of Planotetraspora thailandica NBRC 104271.</title>
        <authorList>
            <person name="Komaki H."/>
            <person name="Tamura T."/>
        </authorList>
    </citation>
    <scope>NUCLEOTIDE SEQUENCE</scope>
    <source>
        <strain evidence="1">NBRC 104271</strain>
    </source>
</reference>
<sequence>MECREEVAHAVVTAEPATPDPSACPVPGRDDSGARAAEDCSAWARGPKAYTPVITAAAASTPPISGRVTRRWLRSVTWRTSRFPDV</sequence>
<comment type="caution">
    <text evidence="1">The sequence shown here is derived from an EMBL/GenBank/DDBJ whole genome shotgun (WGS) entry which is preliminary data.</text>
</comment>
<protein>
    <submittedName>
        <fullName evidence="1">Uncharacterized protein</fullName>
    </submittedName>
</protein>
<dbReference type="Proteomes" id="UP000605992">
    <property type="component" value="Unassembled WGS sequence"/>
</dbReference>
<evidence type="ECO:0000313" key="1">
    <source>
        <dbReference type="EMBL" id="GII58179.1"/>
    </source>
</evidence>
<name>A0A8J3XZS5_9ACTN</name>
<proteinExistence type="predicted"/>
<gene>
    <name evidence="1" type="ORF">Pth03_65680</name>
</gene>
<accession>A0A8J3XZS5</accession>
<dbReference type="EMBL" id="BOOR01000061">
    <property type="protein sequence ID" value="GII58179.1"/>
    <property type="molecule type" value="Genomic_DNA"/>
</dbReference>
<dbReference type="AlphaFoldDB" id="A0A8J3XZS5"/>
<organism evidence="1 2">
    <name type="scientific">Planotetraspora thailandica</name>
    <dbReference type="NCBI Taxonomy" id="487172"/>
    <lineage>
        <taxon>Bacteria</taxon>
        <taxon>Bacillati</taxon>
        <taxon>Actinomycetota</taxon>
        <taxon>Actinomycetes</taxon>
        <taxon>Streptosporangiales</taxon>
        <taxon>Streptosporangiaceae</taxon>
        <taxon>Planotetraspora</taxon>
    </lineage>
</organism>